<dbReference type="Gene3D" id="3.90.1140.10">
    <property type="entry name" value="Cyclic phosphodiesterase"/>
    <property type="match status" value="1"/>
</dbReference>
<dbReference type="InterPro" id="IPR009097">
    <property type="entry name" value="Cyclic_Pdiesterase"/>
</dbReference>
<reference evidence="2" key="1">
    <citation type="journal article" date="2019" name="Int. J. Syst. Evol. Microbiol.">
        <title>The Global Catalogue of Microorganisms (GCM) 10K type strain sequencing project: providing services to taxonomists for standard genome sequencing and annotation.</title>
        <authorList>
            <consortium name="The Broad Institute Genomics Platform"/>
            <consortium name="The Broad Institute Genome Sequencing Center for Infectious Disease"/>
            <person name="Wu L."/>
            <person name="Ma J."/>
        </authorList>
    </citation>
    <scope>NUCLEOTIDE SEQUENCE [LARGE SCALE GENOMIC DNA]</scope>
    <source>
        <strain evidence="2">CGMCC 1.18439</strain>
    </source>
</reference>
<dbReference type="Pfam" id="PF13563">
    <property type="entry name" value="2_5_RNA_ligase2"/>
    <property type="match status" value="1"/>
</dbReference>
<dbReference type="SUPFAM" id="SSF55144">
    <property type="entry name" value="LigT-like"/>
    <property type="match status" value="1"/>
</dbReference>
<gene>
    <name evidence="1" type="ORF">GCM10017783_06810</name>
</gene>
<dbReference type="RefSeq" id="WP_189642272.1">
    <property type="nucleotide sequence ID" value="NZ_BNAL01000005.1"/>
</dbReference>
<sequence length="198" mass="20631">MSDGPSFLLALLPPPDVTERVQVWREQHGVRDAAATPHITVKARSGLGLERSWIPAAQAVAAQSAPVMLTFGGPELFPRGQALYLPVRSPGAVALHLALLDAVRPSGRFGYEGAAMQPHLSLALGRRGVDLPRLRAAAEAELADLPGLSWTADHLALLRKPGPGGAYAVQECWPLAGAAPDHSLATAPDTATSGPDAP</sequence>
<protein>
    <recommendedName>
        <fullName evidence="3">2'-5' RNA ligase family protein</fullName>
    </recommendedName>
</protein>
<evidence type="ECO:0008006" key="3">
    <source>
        <dbReference type="Google" id="ProtNLM"/>
    </source>
</evidence>
<dbReference type="EMBL" id="BNAL01000005">
    <property type="protein sequence ID" value="GHF97565.1"/>
    <property type="molecule type" value="Genomic_DNA"/>
</dbReference>
<proteinExistence type="predicted"/>
<evidence type="ECO:0000313" key="2">
    <source>
        <dbReference type="Proteomes" id="UP000632154"/>
    </source>
</evidence>
<name>A0ABQ3K1B5_9DEIO</name>
<organism evidence="1 2">
    <name type="scientific">Deinococcus piscis</name>
    <dbReference type="NCBI Taxonomy" id="394230"/>
    <lineage>
        <taxon>Bacteria</taxon>
        <taxon>Thermotogati</taxon>
        <taxon>Deinococcota</taxon>
        <taxon>Deinococci</taxon>
        <taxon>Deinococcales</taxon>
        <taxon>Deinococcaceae</taxon>
        <taxon>Deinococcus</taxon>
    </lineage>
</organism>
<evidence type="ECO:0000313" key="1">
    <source>
        <dbReference type="EMBL" id="GHF97565.1"/>
    </source>
</evidence>
<keyword evidence="2" id="KW-1185">Reference proteome</keyword>
<dbReference type="Proteomes" id="UP000632154">
    <property type="component" value="Unassembled WGS sequence"/>
</dbReference>
<accession>A0ABQ3K1B5</accession>
<comment type="caution">
    <text evidence="1">The sequence shown here is derived from an EMBL/GenBank/DDBJ whole genome shotgun (WGS) entry which is preliminary data.</text>
</comment>